<name>A0AAW5E3N7_9BACI</name>
<accession>A0AAW5E3N7</accession>
<dbReference type="AlphaFoldDB" id="A0AAW5E3N7"/>
<dbReference type="EMBL" id="JAKTTI010000005">
    <property type="protein sequence ID" value="MCH1624702.1"/>
    <property type="molecule type" value="Genomic_DNA"/>
</dbReference>
<dbReference type="Pfam" id="PF14179">
    <property type="entry name" value="YppG"/>
    <property type="match status" value="1"/>
</dbReference>
<gene>
    <name evidence="1" type="ORF">MJG50_05140</name>
</gene>
<dbReference type="Proteomes" id="UP001431131">
    <property type="component" value="Unassembled WGS sequence"/>
</dbReference>
<proteinExistence type="predicted"/>
<reference evidence="1" key="1">
    <citation type="submission" date="2022-02" db="EMBL/GenBank/DDBJ databases">
        <title>Fredinandcohnia quinoae sp. nov. isolated from Chenopodium quinoa seeds.</title>
        <authorList>
            <person name="Saati-Santamaria Z."/>
            <person name="Flores-Felix J.D."/>
            <person name="Igual J.M."/>
            <person name="Velazquez E."/>
            <person name="Garcia-Fraile P."/>
            <person name="Martinez-Molina E."/>
        </authorList>
    </citation>
    <scope>NUCLEOTIDE SEQUENCE</scope>
    <source>
        <strain evidence="1">SECRCQ15</strain>
    </source>
</reference>
<protein>
    <submittedName>
        <fullName evidence="1">YppG family protein</fullName>
    </submittedName>
</protein>
<evidence type="ECO:0000313" key="1">
    <source>
        <dbReference type="EMBL" id="MCH1624702.1"/>
    </source>
</evidence>
<dbReference type="RefSeq" id="WP_240253336.1">
    <property type="nucleotide sequence ID" value="NZ_JAKTTI010000005.1"/>
</dbReference>
<organism evidence="1 2">
    <name type="scientific">Fredinandcohnia quinoae</name>
    <dbReference type="NCBI Taxonomy" id="2918902"/>
    <lineage>
        <taxon>Bacteria</taxon>
        <taxon>Bacillati</taxon>
        <taxon>Bacillota</taxon>
        <taxon>Bacilli</taxon>
        <taxon>Bacillales</taxon>
        <taxon>Bacillaceae</taxon>
        <taxon>Fredinandcohnia</taxon>
    </lineage>
</organism>
<dbReference type="InterPro" id="IPR025555">
    <property type="entry name" value="YppG"/>
</dbReference>
<sequence>MYQNYGRSKYITKPYGHSWPYYSQPNYQSYLYPYSMFSNQSFSNNFPPQTSKQQQQPYFSNSSSMYTPYPTPYPIGNMNQQQTAGVQSFLSQFKKKDGTYDVNKLMDTAGQMMGAVNQVSSIVKGLSQTFKS</sequence>
<keyword evidence="2" id="KW-1185">Reference proteome</keyword>
<comment type="caution">
    <text evidence="1">The sequence shown here is derived from an EMBL/GenBank/DDBJ whole genome shotgun (WGS) entry which is preliminary data.</text>
</comment>
<evidence type="ECO:0000313" key="2">
    <source>
        <dbReference type="Proteomes" id="UP001431131"/>
    </source>
</evidence>